<reference evidence="5" key="3">
    <citation type="submission" date="2022-01" db="EMBL/GenBank/DDBJ databases">
        <authorList>
            <person name="Rubenstein D.R."/>
        </authorList>
    </citation>
    <scope>NUCLEOTIDE SEQUENCE</scope>
    <source>
        <strain evidence="5">SS15</strain>
        <tissue evidence="5">Liver</tissue>
    </source>
</reference>
<reference evidence="4" key="1">
    <citation type="submission" date="2020-10" db="EMBL/GenBank/DDBJ databases">
        <title>Feather gene expression reveals the developmental basis of iridescence in African starlings.</title>
        <authorList>
            <person name="Rubenstein D.R."/>
        </authorList>
    </citation>
    <scope>NUCLEOTIDE SEQUENCE</scope>
    <source>
        <strain evidence="4">SS15</strain>
        <tissue evidence="4">Liver</tissue>
    </source>
</reference>
<keyword evidence="6" id="KW-1185">Reference proteome</keyword>
<evidence type="ECO:0000256" key="1">
    <source>
        <dbReference type="SAM" id="Coils"/>
    </source>
</evidence>
<dbReference type="PANTHER" id="PTHR15107">
    <property type="entry name" value="RETINOBLASTOMA BINDING PROTEIN 8"/>
    <property type="match status" value="1"/>
</dbReference>
<evidence type="ECO:0000313" key="5">
    <source>
        <dbReference type="EMBL" id="KAI1233481.1"/>
    </source>
</evidence>
<feature type="region of interest" description="Disordered" evidence="2">
    <location>
        <begin position="448"/>
        <end position="559"/>
    </location>
</feature>
<dbReference type="PANTHER" id="PTHR15107:SF3">
    <property type="entry name" value="RBBP8 N-TERMINAL-LIKE PROTEIN"/>
    <property type="match status" value="1"/>
</dbReference>
<feature type="region of interest" description="Disordered" evidence="2">
    <location>
        <begin position="128"/>
        <end position="206"/>
    </location>
</feature>
<organism evidence="4">
    <name type="scientific">Lamprotornis superbus</name>
    <dbReference type="NCBI Taxonomy" id="245042"/>
    <lineage>
        <taxon>Eukaryota</taxon>
        <taxon>Metazoa</taxon>
        <taxon>Chordata</taxon>
        <taxon>Craniata</taxon>
        <taxon>Vertebrata</taxon>
        <taxon>Euteleostomi</taxon>
        <taxon>Archelosauria</taxon>
        <taxon>Archosauria</taxon>
        <taxon>Dinosauria</taxon>
        <taxon>Saurischia</taxon>
        <taxon>Theropoda</taxon>
        <taxon>Coelurosauria</taxon>
        <taxon>Aves</taxon>
        <taxon>Neognathae</taxon>
        <taxon>Neoaves</taxon>
        <taxon>Telluraves</taxon>
        <taxon>Australaves</taxon>
        <taxon>Passeriformes</taxon>
        <taxon>Sturnidae</taxon>
        <taxon>Lamprotornis</taxon>
    </lineage>
</organism>
<accession>A0A835P1R6</accession>
<evidence type="ECO:0000313" key="4">
    <source>
        <dbReference type="EMBL" id="KAG0126113.1"/>
    </source>
</evidence>
<name>A0A835P1R6_9PASS</name>
<protein>
    <submittedName>
        <fullName evidence="4">RBBP8 N-terminal-like protein</fullName>
    </submittedName>
</protein>
<feature type="region of interest" description="Disordered" evidence="2">
    <location>
        <begin position="242"/>
        <end position="266"/>
    </location>
</feature>
<feature type="compositionally biased region" description="Basic and acidic residues" evidence="2">
    <location>
        <begin position="660"/>
        <end position="672"/>
    </location>
</feature>
<feature type="compositionally biased region" description="Acidic residues" evidence="2">
    <location>
        <begin position="517"/>
        <end position="529"/>
    </location>
</feature>
<proteinExistence type="predicted"/>
<dbReference type="Pfam" id="PF10482">
    <property type="entry name" value="CtIP_N"/>
    <property type="match status" value="1"/>
</dbReference>
<reference evidence="5 6" key="2">
    <citation type="journal article" date="2021" name="J. Hered.">
        <title>Feather Gene Expression Elucidates the Developmental Basis of Plumage Iridescence in African Starlings.</title>
        <authorList>
            <person name="Rubenstein D.R."/>
            <person name="Corvelo A."/>
            <person name="MacManes M.D."/>
            <person name="Maia R."/>
            <person name="Narzisi G."/>
            <person name="Rousaki A."/>
            <person name="Vandenabeele P."/>
            <person name="Shawkey M.D."/>
            <person name="Solomon J."/>
        </authorList>
    </citation>
    <scope>NUCLEOTIDE SEQUENCE [LARGE SCALE GENOMIC DNA]</scope>
    <source>
        <strain evidence="5">SS15</strain>
    </source>
</reference>
<dbReference type="EMBL" id="JADDUC020000018">
    <property type="protein sequence ID" value="KAI1233481.1"/>
    <property type="molecule type" value="Genomic_DNA"/>
</dbReference>
<feature type="region of interest" description="Disordered" evidence="2">
    <location>
        <begin position="386"/>
        <end position="408"/>
    </location>
</feature>
<evidence type="ECO:0000259" key="3">
    <source>
        <dbReference type="Pfam" id="PF10482"/>
    </source>
</evidence>
<dbReference type="AlphaFoldDB" id="A0A835P1R6"/>
<feature type="compositionally biased region" description="Basic and acidic residues" evidence="2">
    <location>
        <begin position="163"/>
        <end position="194"/>
    </location>
</feature>
<dbReference type="Proteomes" id="UP000618051">
    <property type="component" value="Unassembled WGS sequence"/>
</dbReference>
<evidence type="ECO:0000313" key="6">
    <source>
        <dbReference type="Proteomes" id="UP000618051"/>
    </source>
</evidence>
<dbReference type="InterPro" id="IPR033316">
    <property type="entry name" value="RBBP8-like"/>
</dbReference>
<feature type="region of interest" description="Disordered" evidence="2">
    <location>
        <begin position="606"/>
        <end position="699"/>
    </location>
</feature>
<comment type="caution">
    <text evidence="4">The sequence shown here is derived from an EMBL/GenBank/DDBJ whole genome shotgun (WGS) entry which is preliminary data.</text>
</comment>
<feature type="compositionally biased region" description="Basic and acidic residues" evidence="2">
    <location>
        <begin position="464"/>
        <end position="480"/>
    </location>
</feature>
<feature type="compositionally biased region" description="Low complexity" evidence="2">
    <location>
        <begin position="140"/>
        <end position="157"/>
    </location>
</feature>
<gene>
    <name evidence="5" type="ORF">IHE44_0004662</name>
    <name evidence="4" type="ORF">IHE44_004367</name>
</gene>
<dbReference type="OrthoDB" id="8809203at2759"/>
<sequence length="726" mass="81298">MTTESFAEFLNKLKEIHEKEVQGLHSKVTELTTEKCRDAQRIEELFAKNHQLREQQKVLKENVKVLENRLRAGLCDRCMVTQELAKKKQNEYETSHFQSLQHIFILSNETNRLREENKTLKEELKRLRSLEDRTKTPGVSSRESCSTPSSPLTLLSPVSRNVSTEKAEHKEAEEAHQDVPDLELSEEKPPEKLQRSSPSSRTSPGTLLQEVSLAEIASQRISNQLHGTIALVRPGSRPCLLEKSPSGAAVSPPARKTPLPPEREHSPSLEAYLTASKLDSPKVAPSYENLKLSARREQLCLLHKHLSLQQLGLAGPCAPAERDSFPSPLLRTKAAESRTRSRDSWEEHAALLKLPATMVYVRDQHLEEKLQLLKHRERLQHLLLQQCQPGQRAHGDTKPPPGERPLSPWLGIAAACKEERLFLEDAADGKGEKELWLGRERSELRAKVKEARDDDADAPLDLSEPGRGRDTDRHGRRDSPGDSPAVPAARGGHRAQRDDLRCPYHWPSATRPLPGAAEEEEEEEEEEDAAVLTLSRTYLTNNSTPSDPEALPEAGIRRDVSAQKGEAVNLNLQKDKGQQEGAALLSSILVRPGCDEQQVLSFWGAPVPQKRAQPCAQPLLPTTASRDDNDAESGKQESDEPDTTDSEEKYEDEILQEAEADGKYFCTKDKVHVQQRKRKRGQDPWIKGSKKSMRGKKKIKVEQCPVGITKEVENCSASHNDPSKES</sequence>
<evidence type="ECO:0000256" key="2">
    <source>
        <dbReference type="SAM" id="MobiDB-lite"/>
    </source>
</evidence>
<feature type="compositionally biased region" description="Low complexity" evidence="2">
    <location>
        <begin position="195"/>
        <end position="206"/>
    </location>
</feature>
<feature type="compositionally biased region" description="Basic residues" evidence="2">
    <location>
        <begin position="688"/>
        <end position="699"/>
    </location>
</feature>
<dbReference type="EMBL" id="JADDUC010000019">
    <property type="protein sequence ID" value="KAG0126113.1"/>
    <property type="molecule type" value="Genomic_DNA"/>
</dbReference>
<feature type="compositionally biased region" description="Basic and acidic residues" evidence="2">
    <location>
        <begin position="625"/>
        <end position="638"/>
    </location>
</feature>
<feature type="coiled-coil region" evidence="1">
    <location>
        <begin position="42"/>
        <end position="69"/>
    </location>
</feature>
<keyword evidence="1" id="KW-0175">Coiled coil</keyword>
<feature type="compositionally biased region" description="Acidic residues" evidence="2">
    <location>
        <begin position="639"/>
        <end position="659"/>
    </location>
</feature>
<feature type="compositionally biased region" description="Polar residues" evidence="2">
    <location>
        <begin position="534"/>
        <end position="546"/>
    </location>
</feature>
<feature type="domain" description="DNA endonuclease Ctp1 N-terminal" evidence="3">
    <location>
        <begin position="6"/>
        <end position="125"/>
    </location>
</feature>
<dbReference type="InterPro" id="IPR019518">
    <property type="entry name" value="CtIP_N"/>
</dbReference>